<feature type="domain" description="ABC transmembrane type-1" evidence="7">
    <location>
        <begin position="85"/>
        <end position="274"/>
    </location>
</feature>
<feature type="transmembrane region" description="Helical" evidence="6">
    <location>
        <begin position="251"/>
        <end position="277"/>
    </location>
</feature>
<feature type="transmembrane region" description="Helical" evidence="6">
    <location>
        <begin position="87"/>
        <end position="112"/>
    </location>
</feature>
<dbReference type="InterPro" id="IPR050366">
    <property type="entry name" value="BP-dependent_transpt_permease"/>
</dbReference>
<dbReference type="PROSITE" id="PS50928">
    <property type="entry name" value="ABC_TM1"/>
    <property type="match status" value="1"/>
</dbReference>
<evidence type="ECO:0000313" key="9">
    <source>
        <dbReference type="Proteomes" id="UP000720508"/>
    </source>
</evidence>
<sequence length="292" mass="30770">RPDRPRPAARATARKAGRRLWLTGLCLLGFLVVLALCAPMAGSPYTIHTDSLTSQGLPAGVGENGHLLGTDAIGRDLFARTLYGLRATLIIALSANLTSVALGAAVGLVAGFYRGWFEQVLMRIVDVFLSVPTVLSGLALASIVGRGTTGIILVVTALYWAWTARLVHGETVRLRGRGFVEAALAHGVSRHTALRRHVLPHLSTILLNVAALNGAAVVVVGAGLSYLGAGIQPPTPELGNMLADGSSSMTYAPHTLFVPLVLVIATVLAFVLVAEGLNRRNPLSERRSWLDA</sequence>
<accession>A0ABS6CM19</accession>
<evidence type="ECO:0000256" key="2">
    <source>
        <dbReference type="ARBA" id="ARBA00022448"/>
    </source>
</evidence>
<proteinExistence type="inferred from homology"/>
<dbReference type="Pfam" id="PF00528">
    <property type="entry name" value="BPD_transp_1"/>
    <property type="match status" value="1"/>
</dbReference>
<reference evidence="8 9" key="1">
    <citation type="submission" date="2021-06" db="EMBL/GenBank/DDBJ databases">
        <authorList>
            <person name="Pan X."/>
        </authorList>
    </citation>
    <scope>NUCLEOTIDE SEQUENCE [LARGE SCALE GENOMIC DNA]</scope>
    <source>
        <strain evidence="8 9">4503</strain>
    </source>
</reference>
<dbReference type="Proteomes" id="UP000720508">
    <property type="component" value="Unassembled WGS sequence"/>
</dbReference>
<evidence type="ECO:0000259" key="7">
    <source>
        <dbReference type="PROSITE" id="PS50928"/>
    </source>
</evidence>
<organism evidence="8 9">
    <name type="scientific">Streptomyces niphimycinicus</name>
    <dbReference type="NCBI Taxonomy" id="2842201"/>
    <lineage>
        <taxon>Bacteria</taxon>
        <taxon>Bacillati</taxon>
        <taxon>Actinomycetota</taxon>
        <taxon>Actinomycetes</taxon>
        <taxon>Kitasatosporales</taxon>
        <taxon>Streptomycetaceae</taxon>
        <taxon>Streptomyces</taxon>
    </lineage>
</organism>
<evidence type="ECO:0000256" key="5">
    <source>
        <dbReference type="ARBA" id="ARBA00023136"/>
    </source>
</evidence>
<keyword evidence="3 6" id="KW-0812">Transmembrane</keyword>
<keyword evidence="9" id="KW-1185">Reference proteome</keyword>
<feature type="transmembrane region" description="Helical" evidence="6">
    <location>
        <begin position="150"/>
        <end position="167"/>
    </location>
</feature>
<keyword evidence="5 6" id="KW-0472">Membrane</keyword>
<dbReference type="PANTHER" id="PTHR43386">
    <property type="entry name" value="OLIGOPEPTIDE TRANSPORT SYSTEM PERMEASE PROTEIN APPC"/>
    <property type="match status" value="1"/>
</dbReference>
<evidence type="ECO:0000313" key="8">
    <source>
        <dbReference type="EMBL" id="MBU3867977.1"/>
    </source>
</evidence>
<dbReference type="EMBL" id="JAHLEM010000366">
    <property type="protein sequence ID" value="MBU3867977.1"/>
    <property type="molecule type" value="Genomic_DNA"/>
</dbReference>
<comment type="similarity">
    <text evidence="6">Belongs to the binding-protein-dependent transport system permease family.</text>
</comment>
<feature type="transmembrane region" description="Helical" evidence="6">
    <location>
        <begin position="20"/>
        <end position="41"/>
    </location>
</feature>
<feature type="non-terminal residue" evidence="8">
    <location>
        <position position="1"/>
    </location>
</feature>
<feature type="transmembrane region" description="Helical" evidence="6">
    <location>
        <begin position="124"/>
        <end position="144"/>
    </location>
</feature>
<dbReference type="RefSeq" id="WP_216344876.1">
    <property type="nucleotide sequence ID" value="NZ_JAHLEM010000366.1"/>
</dbReference>
<evidence type="ECO:0000256" key="4">
    <source>
        <dbReference type="ARBA" id="ARBA00022989"/>
    </source>
</evidence>
<evidence type="ECO:0000256" key="3">
    <source>
        <dbReference type="ARBA" id="ARBA00022692"/>
    </source>
</evidence>
<protein>
    <submittedName>
        <fullName evidence="8">ABC transporter permease</fullName>
    </submittedName>
</protein>
<feature type="transmembrane region" description="Helical" evidence="6">
    <location>
        <begin position="205"/>
        <end position="231"/>
    </location>
</feature>
<gene>
    <name evidence="8" type="ORF">KN815_29140</name>
</gene>
<name>A0ABS6CM19_9ACTN</name>
<comment type="subcellular location">
    <subcellularLocation>
        <location evidence="1 6">Cell membrane</location>
        <topology evidence="1 6">Multi-pass membrane protein</topology>
    </subcellularLocation>
</comment>
<evidence type="ECO:0000256" key="1">
    <source>
        <dbReference type="ARBA" id="ARBA00004651"/>
    </source>
</evidence>
<dbReference type="PANTHER" id="PTHR43386:SF1">
    <property type="entry name" value="D,D-DIPEPTIDE TRANSPORT SYSTEM PERMEASE PROTEIN DDPC-RELATED"/>
    <property type="match status" value="1"/>
</dbReference>
<keyword evidence="4 6" id="KW-1133">Transmembrane helix</keyword>
<dbReference type="InterPro" id="IPR000515">
    <property type="entry name" value="MetI-like"/>
</dbReference>
<keyword evidence="2 6" id="KW-0813">Transport</keyword>
<dbReference type="CDD" id="cd06261">
    <property type="entry name" value="TM_PBP2"/>
    <property type="match status" value="1"/>
</dbReference>
<comment type="caution">
    <text evidence="8">The sequence shown here is derived from an EMBL/GenBank/DDBJ whole genome shotgun (WGS) entry which is preliminary data.</text>
</comment>
<evidence type="ECO:0000256" key="6">
    <source>
        <dbReference type="RuleBase" id="RU363032"/>
    </source>
</evidence>